<accession>A0A1X2HTZ2</accession>
<dbReference type="Gene3D" id="2.30.30.1190">
    <property type="match status" value="1"/>
</dbReference>
<dbReference type="PROSITE" id="PS50103">
    <property type="entry name" value="ZF_C3H1"/>
    <property type="match status" value="2"/>
</dbReference>
<feature type="zinc finger region" description="C3H1-type" evidence="5">
    <location>
        <begin position="64"/>
        <end position="91"/>
    </location>
</feature>
<feature type="compositionally biased region" description="Low complexity" evidence="6">
    <location>
        <begin position="140"/>
        <end position="153"/>
    </location>
</feature>
<protein>
    <recommendedName>
        <fullName evidence="7">C3H1-type domain-containing protein</fullName>
    </recommendedName>
</protein>
<dbReference type="GO" id="GO:0000209">
    <property type="term" value="P:protein polyubiquitination"/>
    <property type="evidence" value="ECO:0007669"/>
    <property type="project" value="InterPro"/>
</dbReference>
<dbReference type="EMBL" id="MCGN01000001">
    <property type="protein sequence ID" value="ORZ03003.1"/>
    <property type="molecule type" value="Genomic_DNA"/>
</dbReference>
<feature type="compositionally biased region" description="Polar residues" evidence="6">
    <location>
        <begin position="21"/>
        <end position="35"/>
    </location>
</feature>
<feature type="domain" description="C3H1-type" evidence="7">
    <location>
        <begin position="64"/>
        <end position="91"/>
    </location>
</feature>
<evidence type="ECO:0000256" key="4">
    <source>
        <dbReference type="ARBA" id="ARBA00022833"/>
    </source>
</evidence>
<dbReference type="InterPro" id="IPR000571">
    <property type="entry name" value="Znf_CCCH"/>
</dbReference>
<keyword evidence="4 5" id="KW-0862">Zinc</keyword>
<dbReference type="PANTHER" id="PTHR11224:SF10">
    <property type="entry name" value="IP09428P-RELATED"/>
    <property type="match status" value="1"/>
</dbReference>
<evidence type="ECO:0000313" key="8">
    <source>
        <dbReference type="EMBL" id="ORZ03003.1"/>
    </source>
</evidence>
<dbReference type="InterPro" id="IPR036855">
    <property type="entry name" value="Znf_CCCH_sf"/>
</dbReference>
<organism evidence="8 9">
    <name type="scientific">Syncephalastrum racemosum</name>
    <name type="common">Filamentous fungus</name>
    <dbReference type="NCBI Taxonomy" id="13706"/>
    <lineage>
        <taxon>Eukaryota</taxon>
        <taxon>Fungi</taxon>
        <taxon>Fungi incertae sedis</taxon>
        <taxon>Mucoromycota</taxon>
        <taxon>Mucoromycotina</taxon>
        <taxon>Mucoromycetes</taxon>
        <taxon>Mucorales</taxon>
        <taxon>Syncephalastraceae</taxon>
        <taxon>Syncephalastrum</taxon>
    </lineage>
</organism>
<dbReference type="OrthoDB" id="411372at2759"/>
<dbReference type="Pfam" id="PF00642">
    <property type="entry name" value="zf-CCCH"/>
    <property type="match status" value="1"/>
</dbReference>
<evidence type="ECO:0000256" key="5">
    <source>
        <dbReference type="PROSITE-ProRule" id="PRU00723"/>
    </source>
</evidence>
<feature type="compositionally biased region" description="Basic residues" evidence="6">
    <location>
        <begin position="36"/>
        <end position="51"/>
    </location>
</feature>
<keyword evidence="2" id="KW-0677">Repeat</keyword>
<dbReference type="Gene3D" id="4.10.1000.10">
    <property type="entry name" value="Zinc finger, CCCH-type"/>
    <property type="match status" value="1"/>
</dbReference>
<proteinExistence type="predicted"/>
<feature type="region of interest" description="Disordered" evidence="6">
    <location>
        <begin position="19"/>
        <end position="62"/>
    </location>
</feature>
<keyword evidence="1 5" id="KW-0479">Metal-binding</keyword>
<keyword evidence="9" id="KW-1185">Reference proteome</keyword>
<dbReference type="InParanoid" id="A0A1X2HTZ2"/>
<evidence type="ECO:0000256" key="2">
    <source>
        <dbReference type="ARBA" id="ARBA00022737"/>
    </source>
</evidence>
<dbReference type="SMART" id="SM00356">
    <property type="entry name" value="ZnF_C3H1"/>
    <property type="match status" value="2"/>
</dbReference>
<dbReference type="GO" id="GO:0008270">
    <property type="term" value="F:zinc ion binding"/>
    <property type="evidence" value="ECO:0007669"/>
    <property type="project" value="UniProtKB-KW"/>
</dbReference>
<evidence type="ECO:0000256" key="6">
    <source>
        <dbReference type="SAM" id="MobiDB-lite"/>
    </source>
</evidence>
<comment type="caution">
    <text evidence="8">The sequence shown here is derived from an EMBL/GenBank/DDBJ whole genome shotgun (WGS) entry which is preliminary data.</text>
</comment>
<feature type="zinc finger region" description="C3H1-type" evidence="5">
    <location>
        <begin position="93"/>
        <end position="120"/>
    </location>
</feature>
<evidence type="ECO:0000256" key="1">
    <source>
        <dbReference type="ARBA" id="ARBA00022723"/>
    </source>
</evidence>
<dbReference type="Pfam" id="PF18044">
    <property type="entry name" value="zf-CCCH_4"/>
    <property type="match status" value="1"/>
</dbReference>
<name>A0A1X2HTZ2_SYNRA</name>
<dbReference type="InterPro" id="IPR045072">
    <property type="entry name" value="MKRN-like"/>
</dbReference>
<keyword evidence="3 5" id="KW-0863">Zinc-finger</keyword>
<dbReference type="InterPro" id="IPR041367">
    <property type="entry name" value="Znf-CCCH_4"/>
</dbReference>
<feature type="domain" description="C3H1-type" evidence="7">
    <location>
        <begin position="93"/>
        <end position="120"/>
    </location>
</feature>
<evidence type="ECO:0000256" key="3">
    <source>
        <dbReference type="ARBA" id="ARBA00022771"/>
    </source>
</evidence>
<dbReference type="SUPFAM" id="SSF90229">
    <property type="entry name" value="CCCH zinc finger"/>
    <property type="match status" value="2"/>
</dbReference>
<sequence>MTGHSELLMEERLNSRAFDQLSKSSPSALHPSLNSRRARSQARTPQHHRAVSARQLQQQNKPANLSHVPCKFFKQGTCTAGANCLFSHSQSLTNESAVCKYFLRGNCKFGSKCALLHTLSPENSGNNPKHRQIVTAVSPSNDNSNNTANADLLPSPPRDSQLTAALRRDHHLLPKHSPTSSFFAASAPAANEGADHLGHLLSPPWIFEEEEQGDRDEGPPFLPSSLNDLLTPAELRRAGIGQSSFLRPSAHRNSTGVSSLLGSSPNEFILSTSSKAINIPSGDGQDNGRRHRRSRFLGGLFPETSEDENDDDINPPFSPFAADDDMQFFMQDDEDSMICRPDNSALAMPVTPPSSATIFPSLLARQ</sequence>
<dbReference type="AlphaFoldDB" id="A0A1X2HTZ2"/>
<reference evidence="8 9" key="1">
    <citation type="submission" date="2016-07" db="EMBL/GenBank/DDBJ databases">
        <title>Pervasive Adenine N6-methylation of Active Genes in Fungi.</title>
        <authorList>
            <consortium name="DOE Joint Genome Institute"/>
            <person name="Mondo S.J."/>
            <person name="Dannebaum R.O."/>
            <person name="Kuo R.C."/>
            <person name="Labutti K."/>
            <person name="Haridas S."/>
            <person name="Kuo A."/>
            <person name="Salamov A."/>
            <person name="Ahrendt S.R."/>
            <person name="Lipzen A."/>
            <person name="Sullivan W."/>
            <person name="Andreopoulos W.B."/>
            <person name="Clum A."/>
            <person name="Lindquist E."/>
            <person name="Daum C."/>
            <person name="Ramamoorthy G.K."/>
            <person name="Gryganskyi A."/>
            <person name="Culley D."/>
            <person name="Magnuson J.K."/>
            <person name="James T.Y."/>
            <person name="O'Malley M.A."/>
            <person name="Stajich J.E."/>
            <person name="Spatafora J.W."/>
            <person name="Visel A."/>
            <person name="Grigoriev I.V."/>
        </authorList>
    </citation>
    <scope>NUCLEOTIDE SEQUENCE [LARGE SCALE GENOMIC DNA]</scope>
    <source>
        <strain evidence="8 9">NRRL 2496</strain>
    </source>
</reference>
<dbReference type="GO" id="GO:0061630">
    <property type="term" value="F:ubiquitin protein ligase activity"/>
    <property type="evidence" value="ECO:0007669"/>
    <property type="project" value="InterPro"/>
</dbReference>
<dbReference type="PANTHER" id="PTHR11224">
    <property type="entry name" value="MAKORIN-RELATED"/>
    <property type="match status" value="1"/>
</dbReference>
<evidence type="ECO:0000259" key="7">
    <source>
        <dbReference type="PROSITE" id="PS50103"/>
    </source>
</evidence>
<dbReference type="Proteomes" id="UP000242180">
    <property type="component" value="Unassembled WGS sequence"/>
</dbReference>
<dbReference type="STRING" id="13706.A0A1X2HTZ2"/>
<feature type="region of interest" description="Disordered" evidence="6">
    <location>
        <begin position="138"/>
        <end position="160"/>
    </location>
</feature>
<gene>
    <name evidence="8" type="ORF">BCR43DRAFT_482570</name>
</gene>
<evidence type="ECO:0000313" key="9">
    <source>
        <dbReference type="Proteomes" id="UP000242180"/>
    </source>
</evidence>